<dbReference type="OrthoDB" id="608091at2"/>
<dbReference type="InterPro" id="IPR012944">
    <property type="entry name" value="SusD_RagB_dom"/>
</dbReference>
<feature type="chain" id="PRO_5020491033" evidence="6">
    <location>
        <begin position="23"/>
        <end position="621"/>
    </location>
</feature>
<evidence type="ECO:0000256" key="3">
    <source>
        <dbReference type="ARBA" id="ARBA00022729"/>
    </source>
</evidence>
<dbReference type="Pfam" id="PF14322">
    <property type="entry name" value="SusD-like_3"/>
    <property type="match status" value="1"/>
</dbReference>
<comment type="caution">
    <text evidence="9">The sequence shown here is derived from an EMBL/GenBank/DDBJ whole genome shotgun (WGS) entry which is preliminary data.</text>
</comment>
<keyword evidence="10" id="KW-1185">Reference proteome</keyword>
<comment type="subcellular location">
    <subcellularLocation>
        <location evidence="1">Cell outer membrane</location>
    </subcellularLocation>
</comment>
<dbReference type="InterPro" id="IPR011990">
    <property type="entry name" value="TPR-like_helical_dom_sf"/>
</dbReference>
<evidence type="ECO:0000259" key="8">
    <source>
        <dbReference type="Pfam" id="PF14322"/>
    </source>
</evidence>
<reference evidence="9 10" key="1">
    <citation type="submission" date="2019-02" db="EMBL/GenBank/DDBJ databases">
        <title>Pedobacter sp. RP-3-8 sp. nov., isolated from Arctic soil.</title>
        <authorList>
            <person name="Dahal R.H."/>
        </authorList>
    </citation>
    <scope>NUCLEOTIDE SEQUENCE [LARGE SCALE GENOMIC DNA]</scope>
    <source>
        <strain evidence="9 10">RP-3-8</strain>
    </source>
</reference>
<accession>A0A4R0N8Q6</accession>
<dbReference type="Proteomes" id="UP000291117">
    <property type="component" value="Unassembled WGS sequence"/>
</dbReference>
<evidence type="ECO:0000256" key="1">
    <source>
        <dbReference type="ARBA" id="ARBA00004442"/>
    </source>
</evidence>
<dbReference type="SUPFAM" id="SSF48452">
    <property type="entry name" value="TPR-like"/>
    <property type="match status" value="1"/>
</dbReference>
<dbReference type="Gene3D" id="1.25.40.390">
    <property type="match status" value="1"/>
</dbReference>
<dbReference type="EMBL" id="SJSM01000008">
    <property type="protein sequence ID" value="TCC95733.1"/>
    <property type="molecule type" value="Genomic_DNA"/>
</dbReference>
<sequence>MKMKINVKALSCFLLISFSTLISCKKDFLGQIPDDNLTIDDVFKRQVYTERFLANVYSYIRSEVDNNTENTPWEGLSDEMDVTYDDYPTYAMNTGNWDRNRGSYNYWAHYYRGIRNASFFLQNAIPGRSADMPDQLLKKYRAEARFLRAYFYFMMLRQYGPVVILPEEPLPIDATIDEFSLPRSSFDESVDYIVSQIDMALPDLQEPVSDINNINDYSRMNKGMALAVKSRLLLYAASPLYNGNTDYAAFKNLDGKQLISQQYDATKWAKAAAAAKALIDGYPRYTLNKVYTNGVLDPYASVKNVFLEIWNPEVIMAKSSDMFSADISGSPRLGAVANSPGVGGWHAWGPTQSAVDAYFMANGQSPITGYNPDGSPIVNPSSGYTETGNAAAATKYYDAGASNMYVNREPRFYVAITFDQSKWLNGAGGASITNPMTISMLNGGNGGRYTGRNWSRTGYVTRKLVHPGTILTTSGGTVQRLEVKIRLAEIYLNYIEALNEYDPTNPDILKYLNMIRERAGIPQYGNGGLPVPTDMRAAIWKERRVELAFENFRFFDTRRWKIAEQTDGGAFYGMNTLATTRTDFLKRTVFETRVFQKKNYLWNIVQTELNADKNLVENPGW</sequence>
<gene>
    <name evidence="9" type="ORF">EZ444_14020</name>
</gene>
<evidence type="ECO:0000256" key="6">
    <source>
        <dbReference type="SAM" id="SignalP"/>
    </source>
</evidence>
<protein>
    <submittedName>
        <fullName evidence="9">RagB/SusD family nutrient uptake outer membrane protein</fullName>
    </submittedName>
</protein>
<dbReference type="Pfam" id="PF07980">
    <property type="entry name" value="SusD_RagB"/>
    <property type="match status" value="1"/>
</dbReference>
<dbReference type="PROSITE" id="PS51257">
    <property type="entry name" value="PROKAR_LIPOPROTEIN"/>
    <property type="match status" value="1"/>
</dbReference>
<name>A0A4R0N8Q6_9SPHI</name>
<feature type="signal peptide" evidence="6">
    <location>
        <begin position="1"/>
        <end position="22"/>
    </location>
</feature>
<evidence type="ECO:0000256" key="5">
    <source>
        <dbReference type="ARBA" id="ARBA00023237"/>
    </source>
</evidence>
<dbReference type="InterPro" id="IPR033985">
    <property type="entry name" value="SusD-like_N"/>
</dbReference>
<evidence type="ECO:0000313" key="9">
    <source>
        <dbReference type="EMBL" id="TCC95733.1"/>
    </source>
</evidence>
<evidence type="ECO:0000259" key="7">
    <source>
        <dbReference type="Pfam" id="PF07980"/>
    </source>
</evidence>
<dbReference type="AlphaFoldDB" id="A0A4R0N8Q6"/>
<keyword evidence="3 6" id="KW-0732">Signal</keyword>
<feature type="domain" description="RagB/SusD" evidence="7">
    <location>
        <begin position="312"/>
        <end position="621"/>
    </location>
</feature>
<evidence type="ECO:0000256" key="2">
    <source>
        <dbReference type="ARBA" id="ARBA00006275"/>
    </source>
</evidence>
<organism evidence="9 10">
    <name type="scientific">Pedobacter hiemivivus</name>
    <dbReference type="NCBI Taxonomy" id="2530454"/>
    <lineage>
        <taxon>Bacteria</taxon>
        <taxon>Pseudomonadati</taxon>
        <taxon>Bacteroidota</taxon>
        <taxon>Sphingobacteriia</taxon>
        <taxon>Sphingobacteriales</taxon>
        <taxon>Sphingobacteriaceae</taxon>
        <taxon>Pedobacter</taxon>
    </lineage>
</organism>
<proteinExistence type="inferred from homology"/>
<keyword evidence="4" id="KW-0472">Membrane</keyword>
<keyword evidence="5" id="KW-0998">Cell outer membrane</keyword>
<evidence type="ECO:0000313" key="10">
    <source>
        <dbReference type="Proteomes" id="UP000291117"/>
    </source>
</evidence>
<feature type="domain" description="SusD-like N-terminal" evidence="8">
    <location>
        <begin position="27"/>
        <end position="234"/>
    </location>
</feature>
<evidence type="ECO:0000256" key="4">
    <source>
        <dbReference type="ARBA" id="ARBA00023136"/>
    </source>
</evidence>
<dbReference type="GO" id="GO:0009279">
    <property type="term" value="C:cell outer membrane"/>
    <property type="evidence" value="ECO:0007669"/>
    <property type="project" value="UniProtKB-SubCell"/>
</dbReference>
<comment type="similarity">
    <text evidence="2">Belongs to the SusD family.</text>
</comment>